<dbReference type="EMBL" id="MU839033">
    <property type="protein sequence ID" value="KAK1762867.1"/>
    <property type="molecule type" value="Genomic_DNA"/>
</dbReference>
<dbReference type="AlphaFoldDB" id="A0AAJ0FD62"/>
<evidence type="ECO:0000256" key="2">
    <source>
        <dbReference type="SAM" id="MobiDB-lite"/>
    </source>
</evidence>
<gene>
    <name evidence="3" type="ORF">QBC33DRAFT_599801</name>
</gene>
<evidence type="ECO:0000313" key="3">
    <source>
        <dbReference type="EMBL" id="KAK1762867.1"/>
    </source>
</evidence>
<dbReference type="RefSeq" id="XP_060279080.1">
    <property type="nucleotide sequence ID" value="XM_060432054.1"/>
</dbReference>
<protein>
    <submittedName>
        <fullName evidence="3">Uncharacterized protein</fullName>
    </submittedName>
</protein>
<sequence>MASTQQLETLQSIELEKSKWEKSFGGKASNCFIEEVKSSELFRFDWGELLSAAPTALSLMGSCWIAASHKDADSIRLGESRPNGKWQYLPNRDRPTLRAALVDVCNIGGDKAFSCAGENMEILAATSKRIFNSEDGAIKEVFDRLSALNETDESFEDFKDALDLLNKEASRCSTVATEMRQAFGLWRNMVKELHASSEQQRGNTHGEARTVEGQVQASEIEESVTKQNIESAKEAVAALDKRVQRAEQRLDRATENVPGPWATVAMSTVNGYAQAVPSIVAGVLPTVLAAAVNPVAGASMALSSGLRLGQQPQPQNGLQNGAVNGLLTGLASQGGLASPAPGRHDSALDVAAQLCPLLTTFYEFVGGAAGKLDWAKFENSEPGQKQVCAWLIGNLNAFKSSPELTQTETSTNMIAAIDLALKVAKSIQDAVEFRKDLSAAPIPEHVFAAWKADVKSARDTILALNASANVTAGTAMPNRFAEVKIDIPKPDLSAQNAAISNAMQAVQTSQAALDLAQDKYDEALQKQAKTKTAMVEIEKKLATLRENGKLLENIKDVLRDCIAVLVDLTVQIGRIETFFTRLQLLISEYIQPKVDRFQVSMQKTGDRSFKNGYLTTDDITMQTLYMVTLQMKAYFSLLYDIADMYNGVHRGYIVRGLELMGDLAKISSDNSDAQAKLVKYTAESSKAIADLVGKKQKEMLAGLKSRAQNAQAMTKKLEGRAMAVGIDAKATRKAITQGAEIVKDEAKQELAAAAPSVLRRRGNANDD</sequence>
<feature type="region of interest" description="Disordered" evidence="2">
    <location>
        <begin position="195"/>
        <end position="226"/>
    </location>
</feature>
<reference evidence="3" key="1">
    <citation type="submission" date="2023-06" db="EMBL/GenBank/DDBJ databases">
        <title>Genome-scale phylogeny and comparative genomics of the fungal order Sordariales.</title>
        <authorList>
            <consortium name="Lawrence Berkeley National Laboratory"/>
            <person name="Hensen N."/>
            <person name="Bonometti L."/>
            <person name="Westerberg I."/>
            <person name="Brannstrom I.O."/>
            <person name="Guillou S."/>
            <person name="Cros-Aarteil S."/>
            <person name="Calhoun S."/>
            <person name="Haridas S."/>
            <person name="Kuo A."/>
            <person name="Mondo S."/>
            <person name="Pangilinan J."/>
            <person name="Riley R."/>
            <person name="Labutti K."/>
            <person name="Andreopoulos B."/>
            <person name="Lipzen A."/>
            <person name="Chen C."/>
            <person name="Yanf M."/>
            <person name="Daum C."/>
            <person name="Ng V."/>
            <person name="Clum A."/>
            <person name="Steindorff A."/>
            <person name="Ohm R."/>
            <person name="Martin F."/>
            <person name="Silar P."/>
            <person name="Natvig D."/>
            <person name="Lalanne C."/>
            <person name="Gautier V."/>
            <person name="Ament-Velasquez S.L."/>
            <person name="Kruys A."/>
            <person name="Hutchinson M.I."/>
            <person name="Powell A.J."/>
            <person name="Barry K."/>
            <person name="Miller A.N."/>
            <person name="Grigoriev I.V."/>
            <person name="Debuchy R."/>
            <person name="Gladieux P."/>
            <person name="Thoren M.H."/>
            <person name="Johannesson H."/>
        </authorList>
    </citation>
    <scope>NUCLEOTIDE SEQUENCE</scope>
    <source>
        <strain evidence="3">8032-3</strain>
    </source>
</reference>
<keyword evidence="1" id="KW-0175">Coiled coil</keyword>
<dbReference type="PANTHER" id="PTHR33488:SF2">
    <property type="entry name" value="EARLY ENDOSOME ANTIGEN 1-LIKE"/>
    <property type="match status" value="1"/>
</dbReference>
<dbReference type="Proteomes" id="UP001244011">
    <property type="component" value="Unassembled WGS sequence"/>
</dbReference>
<organism evidence="3 4">
    <name type="scientific">Phialemonium atrogriseum</name>
    <dbReference type="NCBI Taxonomy" id="1093897"/>
    <lineage>
        <taxon>Eukaryota</taxon>
        <taxon>Fungi</taxon>
        <taxon>Dikarya</taxon>
        <taxon>Ascomycota</taxon>
        <taxon>Pezizomycotina</taxon>
        <taxon>Sordariomycetes</taxon>
        <taxon>Sordariomycetidae</taxon>
        <taxon>Cephalothecales</taxon>
        <taxon>Cephalothecaceae</taxon>
        <taxon>Phialemonium</taxon>
    </lineage>
</organism>
<dbReference type="GeneID" id="85315241"/>
<dbReference type="PANTHER" id="PTHR33488">
    <property type="entry name" value="ZGC:162509"/>
    <property type="match status" value="1"/>
</dbReference>
<name>A0AAJ0FD62_9PEZI</name>
<proteinExistence type="predicted"/>
<evidence type="ECO:0000256" key="1">
    <source>
        <dbReference type="SAM" id="Coils"/>
    </source>
</evidence>
<comment type="caution">
    <text evidence="3">The sequence shown here is derived from an EMBL/GenBank/DDBJ whole genome shotgun (WGS) entry which is preliminary data.</text>
</comment>
<feature type="coiled-coil region" evidence="1">
    <location>
        <begin position="229"/>
        <end position="256"/>
    </location>
</feature>
<accession>A0AAJ0FD62</accession>
<evidence type="ECO:0000313" key="4">
    <source>
        <dbReference type="Proteomes" id="UP001244011"/>
    </source>
</evidence>
<feature type="coiled-coil region" evidence="1">
    <location>
        <begin position="506"/>
        <end position="554"/>
    </location>
</feature>
<keyword evidence="4" id="KW-1185">Reference proteome</keyword>